<dbReference type="RefSeq" id="WP_255330119.1">
    <property type="nucleotide sequence ID" value="NZ_JAKZEU010000004.1"/>
</dbReference>
<proteinExistence type="inferred from homology"/>
<dbReference type="PANTHER" id="PTHR42928">
    <property type="entry name" value="TRICARBOXYLATE-BINDING PROTEIN"/>
    <property type="match status" value="1"/>
</dbReference>
<name>A0ABT1MS17_9RHOB</name>
<dbReference type="Proteomes" id="UP001203945">
    <property type="component" value="Unassembled WGS sequence"/>
</dbReference>
<evidence type="ECO:0000313" key="4">
    <source>
        <dbReference type="Proteomes" id="UP001203945"/>
    </source>
</evidence>
<keyword evidence="2" id="KW-0732">Signal</keyword>
<feature type="chain" id="PRO_5045995707" description="Tripartite tricarboxylate transporter substrate binding protein" evidence="2">
    <location>
        <begin position="29"/>
        <end position="333"/>
    </location>
</feature>
<feature type="signal peptide" evidence="2">
    <location>
        <begin position="1"/>
        <end position="28"/>
    </location>
</feature>
<organism evidence="3 4">
    <name type="scientific">Paracoccus albicereus</name>
    <dbReference type="NCBI Taxonomy" id="2922394"/>
    <lineage>
        <taxon>Bacteria</taxon>
        <taxon>Pseudomonadati</taxon>
        <taxon>Pseudomonadota</taxon>
        <taxon>Alphaproteobacteria</taxon>
        <taxon>Rhodobacterales</taxon>
        <taxon>Paracoccaceae</taxon>
        <taxon>Paracoccus</taxon>
    </lineage>
</organism>
<dbReference type="Gene3D" id="3.40.190.150">
    <property type="entry name" value="Bordetella uptake gene, domain 1"/>
    <property type="match status" value="1"/>
</dbReference>
<protein>
    <recommendedName>
        <fullName evidence="5">Tripartite tricarboxylate transporter substrate binding protein</fullName>
    </recommendedName>
</protein>
<dbReference type="EMBL" id="JAKZEU010000004">
    <property type="protein sequence ID" value="MCQ0971105.1"/>
    <property type="molecule type" value="Genomic_DNA"/>
</dbReference>
<reference evidence="3 4" key="1">
    <citation type="submission" date="2022-03" db="EMBL/GenBank/DDBJ databases">
        <authorList>
            <person name="He Y."/>
        </authorList>
    </citation>
    <scope>NUCLEOTIDE SEQUENCE [LARGE SCALE GENOMIC DNA]</scope>
    <source>
        <strain evidence="3 4">TK19116</strain>
    </source>
</reference>
<dbReference type="Gene3D" id="3.40.190.10">
    <property type="entry name" value="Periplasmic binding protein-like II"/>
    <property type="match status" value="1"/>
</dbReference>
<dbReference type="InterPro" id="IPR042100">
    <property type="entry name" value="Bug_dom1"/>
</dbReference>
<keyword evidence="4" id="KW-1185">Reference proteome</keyword>
<dbReference type="Pfam" id="PF03401">
    <property type="entry name" value="TctC"/>
    <property type="match status" value="1"/>
</dbReference>
<dbReference type="InterPro" id="IPR005064">
    <property type="entry name" value="BUG"/>
</dbReference>
<evidence type="ECO:0008006" key="5">
    <source>
        <dbReference type="Google" id="ProtNLM"/>
    </source>
</evidence>
<sequence length="333" mass="35203">MSKTFDTAAFAAAATFAAAMGVIAPAHAQDADYPDTNVSITIPTGEGGGADRDARAITQVWSKYLDRNFEFSYYPGAAGQVGYEFFMKSEADGTNLMFSNIGPEVIMLELQDVPIEIGEDLVYIQKTSTEPMAIWVGANSEFETLEQLIEEAKTRPVTISVSRLPHPASIGMLALGEATGAQFNLIPYGGGNPTAMAAITGEVDASALPLANPITFGPEARVLGIFADENPVPEQTGNAPTVNEAAGTDLPPLTSSRAFAVQASVLEEYPERVEVLKQTIRETLADPDYIAAVEAAGVPAAFIDPGDQEAAMSEAAETAELATKYRELLTGDE</sequence>
<evidence type="ECO:0000313" key="3">
    <source>
        <dbReference type="EMBL" id="MCQ0971105.1"/>
    </source>
</evidence>
<gene>
    <name evidence="3" type="ORF">MLD63_11790</name>
</gene>
<evidence type="ECO:0000256" key="1">
    <source>
        <dbReference type="ARBA" id="ARBA00006987"/>
    </source>
</evidence>
<dbReference type="PANTHER" id="PTHR42928:SF5">
    <property type="entry name" value="BLR1237 PROTEIN"/>
    <property type="match status" value="1"/>
</dbReference>
<evidence type="ECO:0000256" key="2">
    <source>
        <dbReference type="SAM" id="SignalP"/>
    </source>
</evidence>
<comment type="similarity">
    <text evidence="1">Belongs to the UPF0065 (bug) family.</text>
</comment>
<accession>A0ABT1MS17</accession>
<comment type="caution">
    <text evidence="3">The sequence shown here is derived from an EMBL/GenBank/DDBJ whole genome shotgun (WGS) entry which is preliminary data.</text>
</comment>